<evidence type="ECO:0000313" key="1">
    <source>
        <dbReference type="EMBL" id="OIQ65796.1"/>
    </source>
</evidence>
<name>A0A1J5PE46_9ZZZZ</name>
<organism evidence="1">
    <name type="scientific">mine drainage metagenome</name>
    <dbReference type="NCBI Taxonomy" id="410659"/>
    <lineage>
        <taxon>unclassified sequences</taxon>
        <taxon>metagenomes</taxon>
        <taxon>ecological metagenomes</taxon>
    </lineage>
</organism>
<comment type="caution">
    <text evidence="1">The sequence shown here is derived from an EMBL/GenBank/DDBJ whole genome shotgun (WGS) entry which is preliminary data.</text>
</comment>
<sequence length="181" mass="19638">MAAQHEGGDVLDRDVEFVGQEIAESRRIQHARHAHHLLVRHAGSLLQRPHHGVERVGNADDECIGGVFLDAGADLLHHLEIDAQEIVAAHAGLARHAGGDDADLGVVERLIGVGAGEMRVESVDGRRLRDIERFTLRHALGDVEHHDVAQFLQANEVGQRSADLTGANQSNFIARHGQSVL</sequence>
<protein>
    <submittedName>
        <fullName evidence="1">Uncharacterized protein</fullName>
    </submittedName>
</protein>
<dbReference type="EMBL" id="MLJW01007053">
    <property type="protein sequence ID" value="OIQ65796.1"/>
    <property type="molecule type" value="Genomic_DNA"/>
</dbReference>
<gene>
    <name evidence="1" type="ORF">GALL_526430</name>
</gene>
<proteinExistence type="predicted"/>
<dbReference type="AlphaFoldDB" id="A0A1J5PE46"/>
<reference evidence="1" key="1">
    <citation type="submission" date="2016-10" db="EMBL/GenBank/DDBJ databases">
        <title>Sequence of Gallionella enrichment culture.</title>
        <authorList>
            <person name="Poehlein A."/>
            <person name="Muehling M."/>
            <person name="Daniel R."/>
        </authorList>
    </citation>
    <scope>NUCLEOTIDE SEQUENCE</scope>
</reference>
<accession>A0A1J5PE46</accession>